<dbReference type="EMBL" id="HG002101">
    <property type="protein sequence ID" value="CDF39986.1"/>
    <property type="molecule type" value="Genomic_DNA"/>
</dbReference>
<evidence type="ECO:0000313" key="2">
    <source>
        <dbReference type="EMBL" id="CDF39986.1"/>
    </source>
</evidence>
<dbReference type="AlphaFoldDB" id="R7QRA1"/>
<feature type="region of interest" description="Disordered" evidence="1">
    <location>
        <begin position="49"/>
        <end position="121"/>
    </location>
</feature>
<evidence type="ECO:0000256" key="1">
    <source>
        <dbReference type="SAM" id="MobiDB-lite"/>
    </source>
</evidence>
<dbReference type="KEGG" id="ccp:CHC_T00000609001"/>
<dbReference type="GeneID" id="17317997"/>
<dbReference type="Gramene" id="CDF39986">
    <property type="protein sequence ID" value="CDF39986"/>
    <property type="gene ID" value="CHC_T00000609001"/>
</dbReference>
<evidence type="ECO:0000313" key="3">
    <source>
        <dbReference type="Proteomes" id="UP000012073"/>
    </source>
</evidence>
<accession>R7QRA1</accession>
<dbReference type="Proteomes" id="UP000012073">
    <property type="component" value="Unassembled WGS sequence"/>
</dbReference>
<gene>
    <name evidence="2" type="ORF">CHC_T00000609001</name>
</gene>
<organism evidence="2 3">
    <name type="scientific">Chondrus crispus</name>
    <name type="common">Carrageen Irish moss</name>
    <name type="synonym">Polymorpha crispa</name>
    <dbReference type="NCBI Taxonomy" id="2769"/>
    <lineage>
        <taxon>Eukaryota</taxon>
        <taxon>Rhodophyta</taxon>
        <taxon>Florideophyceae</taxon>
        <taxon>Rhodymeniophycidae</taxon>
        <taxon>Gigartinales</taxon>
        <taxon>Gigartinaceae</taxon>
        <taxon>Chondrus</taxon>
    </lineage>
</organism>
<dbReference type="RefSeq" id="XP_005710280.1">
    <property type="nucleotide sequence ID" value="XM_005710223.1"/>
</dbReference>
<keyword evidence="3" id="KW-1185">Reference proteome</keyword>
<reference evidence="3" key="1">
    <citation type="journal article" date="2013" name="Proc. Natl. Acad. Sci. U.S.A.">
        <title>Genome structure and metabolic features in the red seaweed Chondrus crispus shed light on evolution of the Archaeplastida.</title>
        <authorList>
            <person name="Collen J."/>
            <person name="Porcel B."/>
            <person name="Carre W."/>
            <person name="Ball S.G."/>
            <person name="Chaparro C."/>
            <person name="Tonon T."/>
            <person name="Barbeyron T."/>
            <person name="Michel G."/>
            <person name="Noel B."/>
            <person name="Valentin K."/>
            <person name="Elias M."/>
            <person name="Artiguenave F."/>
            <person name="Arun A."/>
            <person name="Aury J.M."/>
            <person name="Barbosa-Neto J.F."/>
            <person name="Bothwell J.H."/>
            <person name="Bouget F.Y."/>
            <person name="Brillet L."/>
            <person name="Cabello-Hurtado F."/>
            <person name="Capella-Gutierrez S."/>
            <person name="Charrier B."/>
            <person name="Cladiere L."/>
            <person name="Cock J.M."/>
            <person name="Coelho S.M."/>
            <person name="Colleoni C."/>
            <person name="Czjzek M."/>
            <person name="Da Silva C."/>
            <person name="Delage L."/>
            <person name="Denoeud F."/>
            <person name="Deschamps P."/>
            <person name="Dittami S.M."/>
            <person name="Gabaldon T."/>
            <person name="Gachon C.M."/>
            <person name="Groisillier A."/>
            <person name="Herve C."/>
            <person name="Jabbari K."/>
            <person name="Katinka M."/>
            <person name="Kloareg B."/>
            <person name="Kowalczyk N."/>
            <person name="Labadie K."/>
            <person name="Leblanc C."/>
            <person name="Lopez P.J."/>
            <person name="McLachlan D.H."/>
            <person name="Meslet-Cladiere L."/>
            <person name="Moustafa A."/>
            <person name="Nehr Z."/>
            <person name="Nyvall Collen P."/>
            <person name="Panaud O."/>
            <person name="Partensky F."/>
            <person name="Poulain J."/>
            <person name="Rensing S.A."/>
            <person name="Rousvoal S."/>
            <person name="Samson G."/>
            <person name="Symeonidi A."/>
            <person name="Weissenbach J."/>
            <person name="Zambounis A."/>
            <person name="Wincker P."/>
            <person name="Boyen C."/>
        </authorList>
    </citation>
    <scope>NUCLEOTIDE SEQUENCE [LARGE SCALE GENOMIC DNA]</scope>
    <source>
        <strain evidence="3">cv. Stackhouse</strain>
    </source>
</reference>
<protein>
    <submittedName>
        <fullName evidence="2">Uncharacterized protein</fullName>
    </submittedName>
</protein>
<sequence length="279" mass="31063">MGRVGPGDVLLCVLKKFLINNVWVSRRVQRERCKRGIVLRLFHSGIAPTTAVHPSHTPTRQSPHPALNRPQPPSTALPHTHRPPVKEAHVNPQKQRACSGSPLPCHIPPATSRQLPRDAPPDKLPAINPFLPHPPTSGIALTQFPTLPFPSPPSPIYHLPSPSLLISQPPHPPHPPHPPYLPLPLPWFHVTAQKLFFKANGWSSNAWKAWVWNARQHRPSLFVAKSMPSTHLRFSVIPHLLPSVPNHNNNLTIIPTTSLTHAHIRKTIPHLPALTPYPH</sequence>
<name>R7QRA1_CHOCR</name>
<proteinExistence type="predicted"/>